<proteinExistence type="predicted"/>
<evidence type="ECO:0000313" key="2">
    <source>
        <dbReference type="WBParaSite" id="Pan_g23830.t1"/>
    </source>
</evidence>
<dbReference type="AlphaFoldDB" id="A0A7E4VQR5"/>
<dbReference type="Proteomes" id="UP000492821">
    <property type="component" value="Unassembled WGS sequence"/>
</dbReference>
<reference evidence="1" key="1">
    <citation type="journal article" date="2013" name="Genetics">
        <title>The draft genome and transcriptome of Panagrellus redivivus are shaped by the harsh demands of a free-living lifestyle.</title>
        <authorList>
            <person name="Srinivasan J."/>
            <person name="Dillman A.R."/>
            <person name="Macchietto M.G."/>
            <person name="Heikkinen L."/>
            <person name="Lakso M."/>
            <person name="Fracchia K.M."/>
            <person name="Antoshechkin I."/>
            <person name="Mortazavi A."/>
            <person name="Wong G."/>
            <person name="Sternberg P.W."/>
        </authorList>
    </citation>
    <scope>NUCLEOTIDE SEQUENCE [LARGE SCALE GENOMIC DNA]</scope>
    <source>
        <strain evidence="1">MT8872</strain>
    </source>
</reference>
<name>A0A7E4VQR5_PANRE</name>
<organism evidence="1 2">
    <name type="scientific">Panagrellus redivivus</name>
    <name type="common">Microworm</name>
    <dbReference type="NCBI Taxonomy" id="6233"/>
    <lineage>
        <taxon>Eukaryota</taxon>
        <taxon>Metazoa</taxon>
        <taxon>Ecdysozoa</taxon>
        <taxon>Nematoda</taxon>
        <taxon>Chromadorea</taxon>
        <taxon>Rhabditida</taxon>
        <taxon>Tylenchina</taxon>
        <taxon>Panagrolaimomorpha</taxon>
        <taxon>Panagrolaimoidea</taxon>
        <taxon>Panagrolaimidae</taxon>
        <taxon>Panagrellus</taxon>
    </lineage>
</organism>
<evidence type="ECO:0000313" key="1">
    <source>
        <dbReference type="Proteomes" id="UP000492821"/>
    </source>
</evidence>
<reference evidence="2" key="2">
    <citation type="submission" date="2020-10" db="UniProtKB">
        <authorList>
            <consortium name="WormBaseParasite"/>
        </authorList>
    </citation>
    <scope>IDENTIFICATION</scope>
</reference>
<sequence>MRNTIILYTAMTKTNVKTLLMLYEHIRQNHRLFRMSSVAGLFVAFRGEAVAPHEYKTATTRRMCWLRWKIQKHRKG</sequence>
<protein>
    <submittedName>
        <fullName evidence="2">Transcriptional regulator</fullName>
    </submittedName>
</protein>
<dbReference type="WBParaSite" id="Pan_g23830.t1">
    <property type="protein sequence ID" value="Pan_g23830.t1"/>
    <property type="gene ID" value="Pan_g23830"/>
</dbReference>
<keyword evidence="1" id="KW-1185">Reference proteome</keyword>
<accession>A0A7E4VQR5</accession>